<gene>
    <name evidence="2" type="ORF">BPAE_0005g00260</name>
</gene>
<organism evidence="2 3">
    <name type="scientific">Botrytis paeoniae</name>
    <dbReference type="NCBI Taxonomy" id="278948"/>
    <lineage>
        <taxon>Eukaryota</taxon>
        <taxon>Fungi</taxon>
        <taxon>Dikarya</taxon>
        <taxon>Ascomycota</taxon>
        <taxon>Pezizomycotina</taxon>
        <taxon>Leotiomycetes</taxon>
        <taxon>Helotiales</taxon>
        <taxon>Sclerotiniaceae</taxon>
        <taxon>Botrytis</taxon>
    </lineage>
</organism>
<keyword evidence="1" id="KW-0175">Coiled coil</keyword>
<keyword evidence="3" id="KW-1185">Reference proteome</keyword>
<proteinExistence type="predicted"/>
<evidence type="ECO:0000313" key="2">
    <source>
        <dbReference type="EMBL" id="TGO30432.1"/>
    </source>
</evidence>
<dbReference type="Proteomes" id="UP000297910">
    <property type="component" value="Unassembled WGS sequence"/>
</dbReference>
<feature type="coiled-coil region" evidence="1">
    <location>
        <begin position="5"/>
        <end position="88"/>
    </location>
</feature>
<accession>A0A4Z1G4V0</accession>
<dbReference type="AlphaFoldDB" id="A0A4Z1G4V0"/>
<reference evidence="2 3" key="1">
    <citation type="submission" date="2017-12" db="EMBL/GenBank/DDBJ databases">
        <title>Comparative genomics of Botrytis spp.</title>
        <authorList>
            <person name="Valero-Jimenez C.A."/>
            <person name="Tapia P."/>
            <person name="Veloso J."/>
            <person name="Silva-Moreno E."/>
            <person name="Staats M."/>
            <person name="Valdes J.H."/>
            <person name="Van Kan J.A.L."/>
        </authorList>
    </citation>
    <scope>NUCLEOTIDE SEQUENCE [LARGE SCALE GENOMIC DNA]</scope>
    <source>
        <strain evidence="2 3">Bp0003</strain>
    </source>
</reference>
<name>A0A4Z1G4V0_9HELO</name>
<evidence type="ECO:0000313" key="3">
    <source>
        <dbReference type="Proteomes" id="UP000297910"/>
    </source>
</evidence>
<dbReference type="EMBL" id="PQXI01000005">
    <property type="protein sequence ID" value="TGO30432.1"/>
    <property type="molecule type" value="Genomic_DNA"/>
</dbReference>
<comment type="caution">
    <text evidence="2">The sequence shown here is derived from an EMBL/GenBank/DDBJ whole genome shotgun (WGS) entry which is preliminary data.</text>
</comment>
<sequence length="138" mass="15815">MKEELKDMEYEAQENAEAIDELSSELTDYRKSPRSRVANQSVEVTRLIEEKDELEARVADNEEYIDILVKDNAEYKEVNDELKTLNEENATKIAWLEAQIAKVAVKPRTKTAAAKTNPFDVIQQAKQLQDVMRSAIRA</sequence>
<evidence type="ECO:0000256" key="1">
    <source>
        <dbReference type="SAM" id="Coils"/>
    </source>
</evidence>
<protein>
    <submittedName>
        <fullName evidence="2">Uncharacterized protein</fullName>
    </submittedName>
</protein>